<reference evidence="1" key="1">
    <citation type="submission" date="2020-04" db="EMBL/GenBank/DDBJ databases">
        <authorList>
            <person name="Chiriac C."/>
            <person name="Salcher M."/>
            <person name="Ghai R."/>
            <person name="Kavagutti S V."/>
        </authorList>
    </citation>
    <scope>NUCLEOTIDE SEQUENCE</scope>
</reference>
<name>A0A6J5P9W9_9CAUD</name>
<sequence>MAIYSKGVIINQSQFNSTGYDPSLYGYIEHKGEKIPFIAFLDDGPLKMDERYRLEKVTWHDVAKNPIMWGMTELQAKKLLAENEETYF</sequence>
<organism evidence="1">
    <name type="scientific">uncultured Caudovirales phage</name>
    <dbReference type="NCBI Taxonomy" id="2100421"/>
    <lineage>
        <taxon>Viruses</taxon>
        <taxon>Duplodnaviria</taxon>
        <taxon>Heunggongvirae</taxon>
        <taxon>Uroviricota</taxon>
        <taxon>Caudoviricetes</taxon>
        <taxon>Peduoviridae</taxon>
        <taxon>Maltschvirus</taxon>
        <taxon>Maltschvirus maltsch</taxon>
    </lineage>
</organism>
<dbReference type="EMBL" id="LR796765">
    <property type="protein sequence ID" value="CAB4164314.1"/>
    <property type="molecule type" value="Genomic_DNA"/>
</dbReference>
<proteinExistence type="predicted"/>
<accession>A0A6J5P9W9</accession>
<evidence type="ECO:0000313" key="1">
    <source>
        <dbReference type="EMBL" id="CAB4164314.1"/>
    </source>
</evidence>
<protein>
    <submittedName>
        <fullName evidence="1">Uncharacterized protein</fullName>
    </submittedName>
</protein>
<gene>
    <name evidence="1" type="ORF">UFOVP826_22</name>
</gene>